<dbReference type="EMBL" id="CAJNOU010006649">
    <property type="protein sequence ID" value="CAF1509350.1"/>
    <property type="molecule type" value="Genomic_DNA"/>
</dbReference>
<evidence type="ECO:0000259" key="1">
    <source>
        <dbReference type="Pfam" id="PF09794"/>
    </source>
</evidence>
<evidence type="ECO:0000313" key="2">
    <source>
        <dbReference type="EMBL" id="CAF1509350.1"/>
    </source>
</evidence>
<accession>A0A815TQS5</accession>
<name>A0A815TQS5_9BILA</name>
<sequence length="196" mass="22853">MFEEFVDKLNKNPPQFNLKYYSARDLVIRYRRKTLILFKLILLQKKNVQFEEEIHRLFKIYLLSLLCVARTLNDEAINNFNRLFVKSFQSTDAFRLWQSKGPYLYIDEILSRHPQAGQLNVTDVKLRFAHVLDDIETGRKLKGAFEDTSQFMSEKFRAATKVPGQAKNSLFTSVIATFNQGKQWLSKGQSLSTSSD</sequence>
<dbReference type="AlphaFoldDB" id="A0A815TQS5"/>
<reference evidence="2" key="1">
    <citation type="submission" date="2021-02" db="EMBL/GenBank/DDBJ databases">
        <authorList>
            <person name="Nowell W R."/>
        </authorList>
    </citation>
    <scope>NUCLEOTIDE SEQUENCE</scope>
</reference>
<dbReference type="Proteomes" id="UP000663889">
    <property type="component" value="Unassembled WGS sequence"/>
</dbReference>
<protein>
    <recommendedName>
        <fullName evidence="1">AVL9/DENND6 domain-containing protein</fullName>
    </recommendedName>
</protein>
<proteinExistence type="predicted"/>
<dbReference type="GO" id="GO:0005737">
    <property type="term" value="C:cytoplasm"/>
    <property type="evidence" value="ECO:0007669"/>
    <property type="project" value="TreeGrafter"/>
</dbReference>
<dbReference type="PANTHER" id="PTHR31017">
    <property type="entry name" value="LATE SECRETORY PATHWAY PROTEIN AVL9-RELATED"/>
    <property type="match status" value="1"/>
</dbReference>
<dbReference type="InterPro" id="IPR051731">
    <property type="entry name" value="DENND11/AVL9_GEFs"/>
</dbReference>
<gene>
    <name evidence="2" type="ORF">SEV965_LOCUS36477</name>
</gene>
<dbReference type="PANTHER" id="PTHR31017:SF1">
    <property type="entry name" value="LATE SECRETORY PATHWAY PROTEIN AVL9 HOMOLOG"/>
    <property type="match status" value="1"/>
</dbReference>
<dbReference type="Pfam" id="PF09794">
    <property type="entry name" value="Avl9"/>
    <property type="match status" value="1"/>
</dbReference>
<dbReference type="InterPro" id="IPR018307">
    <property type="entry name" value="ABL9/DENND6_dom"/>
</dbReference>
<comment type="caution">
    <text evidence="2">The sequence shown here is derived from an EMBL/GenBank/DDBJ whole genome shotgun (WGS) entry which is preliminary data.</text>
</comment>
<feature type="domain" description="AVL9/DENND6" evidence="1">
    <location>
        <begin position="22"/>
        <end position="72"/>
    </location>
</feature>
<evidence type="ECO:0000313" key="3">
    <source>
        <dbReference type="Proteomes" id="UP000663889"/>
    </source>
</evidence>
<organism evidence="2 3">
    <name type="scientific">Rotaria sordida</name>
    <dbReference type="NCBI Taxonomy" id="392033"/>
    <lineage>
        <taxon>Eukaryota</taxon>
        <taxon>Metazoa</taxon>
        <taxon>Spiralia</taxon>
        <taxon>Gnathifera</taxon>
        <taxon>Rotifera</taxon>
        <taxon>Eurotatoria</taxon>
        <taxon>Bdelloidea</taxon>
        <taxon>Philodinida</taxon>
        <taxon>Philodinidae</taxon>
        <taxon>Rotaria</taxon>
    </lineage>
</organism>